<comment type="similarity">
    <text evidence="1">Belongs to the CoA-transferase III family.</text>
</comment>
<organism evidence="3 4">
    <name type="scientific">Aspergillus nanangensis</name>
    <dbReference type="NCBI Taxonomy" id="2582783"/>
    <lineage>
        <taxon>Eukaryota</taxon>
        <taxon>Fungi</taxon>
        <taxon>Dikarya</taxon>
        <taxon>Ascomycota</taxon>
        <taxon>Pezizomycotina</taxon>
        <taxon>Eurotiomycetes</taxon>
        <taxon>Eurotiomycetidae</taxon>
        <taxon>Eurotiales</taxon>
        <taxon>Aspergillaceae</taxon>
        <taxon>Aspergillus</taxon>
        <taxon>Aspergillus subgen. Circumdati</taxon>
    </lineage>
</organism>
<evidence type="ECO:0000313" key="4">
    <source>
        <dbReference type="Proteomes" id="UP001194746"/>
    </source>
</evidence>
<dbReference type="InterPro" id="IPR052985">
    <property type="entry name" value="CoA-trans_III_biosynth/detox"/>
</dbReference>
<sequence length="579" mass="64852">MGSSNYSVPREAEALFQQGILHNPDEAGILPAELLQLAQKVHFEGNDTPSIPINWRLAESISALKALEATMVNLLLVRKYGVEPVEVTINTDHASLFFMSPLITQILDENGHSQPFTPMTPKIHEMFPNQDKHRTMGFQYRSLATNIYATQDGRYYHTHGSMNPDPTLTALGLPLDDEDSSSSSYDSIISRIQTQVQQHTANHLDTLLNDQYRQAGTIAHSVDEYLASEHGRANRHAGLYEITPLENQEQDQDHPPSWWPNNPSLPSSPQRPLAGLKVVDLTRVIAGPTISRSLAELGASVMRVVSPHVTDLSALHQDLNWGKWNAYLHLKEEGDREKLRELIREADVVVDGYRPGVMERLGFGREKVLELVRGRERGIVHVRENCYGWHGPWRGRSGWQQISDACCGVSMGYGQAMGVDEPVTPVFPNSDYCTGVIGCAGILDALLQRAEKGGSYGVDTSLNYYSQWLVRTCGTYNAGVWNDLWRRHSSPVFRHYHAMQHLIPSMLKLLHTHDKEVLFNPRFFEPRVSPAVGATFIQVKPVAQFKDNAVELKYNVGTRGNGVDEAVWPRDLTVEIVVS</sequence>
<reference evidence="3" key="2">
    <citation type="submission" date="2020-02" db="EMBL/GenBank/DDBJ databases">
        <authorList>
            <person name="Gilchrist C.L.M."/>
            <person name="Chooi Y.-H."/>
        </authorList>
    </citation>
    <scope>NUCLEOTIDE SEQUENCE</scope>
    <source>
        <strain evidence="3">MST-FP2251</strain>
    </source>
</reference>
<dbReference type="Pfam" id="PF02515">
    <property type="entry name" value="CoA_transf_3"/>
    <property type="match status" value="1"/>
</dbReference>
<dbReference type="AlphaFoldDB" id="A0AAD4GYF2"/>
<evidence type="ECO:0008006" key="5">
    <source>
        <dbReference type="Google" id="ProtNLM"/>
    </source>
</evidence>
<dbReference type="Proteomes" id="UP001194746">
    <property type="component" value="Unassembled WGS sequence"/>
</dbReference>
<accession>A0AAD4GYF2</accession>
<dbReference type="GO" id="GO:0003824">
    <property type="term" value="F:catalytic activity"/>
    <property type="evidence" value="ECO:0007669"/>
    <property type="project" value="InterPro"/>
</dbReference>
<evidence type="ECO:0000256" key="2">
    <source>
        <dbReference type="SAM" id="MobiDB-lite"/>
    </source>
</evidence>
<keyword evidence="4" id="KW-1185">Reference proteome</keyword>
<evidence type="ECO:0000313" key="3">
    <source>
        <dbReference type="EMBL" id="KAF9893695.1"/>
    </source>
</evidence>
<dbReference type="InterPro" id="IPR023606">
    <property type="entry name" value="CoA-Trfase_III_dom_1_sf"/>
</dbReference>
<name>A0AAD4GYF2_ASPNN</name>
<dbReference type="PANTHER" id="PTHR48229">
    <property type="entry name" value="CAIB/BAIF FAMILY ENZYME (AFU_ORTHOLOGUE AFUA_1G05360)-RELATED"/>
    <property type="match status" value="1"/>
</dbReference>
<proteinExistence type="inferred from homology"/>
<dbReference type="InterPro" id="IPR003673">
    <property type="entry name" value="CoA-Trfase_fam_III"/>
</dbReference>
<comment type="caution">
    <text evidence="3">The sequence shown here is derived from an EMBL/GenBank/DDBJ whole genome shotgun (WGS) entry which is preliminary data.</text>
</comment>
<gene>
    <name evidence="3" type="ORF">FE257_009863</name>
</gene>
<feature type="region of interest" description="Disordered" evidence="2">
    <location>
        <begin position="247"/>
        <end position="269"/>
    </location>
</feature>
<dbReference type="Gene3D" id="3.40.50.10540">
    <property type="entry name" value="Crotonobetainyl-coa:carnitine coa-transferase, domain 1"/>
    <property type="match status" value="1"/>
</dbReference>
<dbReference type="SUPFAM" id="SSF89796">
    <property type="entry name" value="CoA-transferase family III (CaiB/BaiF)"/>
    <property type="match status" value="2"/>
</dbReference>
<evidence type="ECO:0000256" key="1">
    <source>
        <dbReference type="ARBA" id="ARBA00008383"/>
    </source>
</evidence>
<dbReference type="PANTHER" id="PTHR48229:SF2">
    <property type="entry name" value="CAIB_BAIF FAMILY PROTEIN"/>
    <property type="match status" value="1"/>
</dbReference>
<dbReference type="EMBL" id="VCAU01000006">
    <property type="protein sequence ID" value="KAF9893695.1"/>
    <property type="molecule type" value="Genomic_DNA"/>
</dbReference>
<feature type="compositionally biased region" description="Low complexity" evidence="2">
    <location>
        <begin position="255"/>
        <end position="268"/>
    </location>
</feature>
<protein>
    <recommendedName>
        <fullName evidence="5">Alpha methylacyl-CoA racemase</fullName>
    </recommendedName>
</protein>
<reference evidence="3" key="1">
    <citation type="journal article" date="2019" name="Beilstein J. Org. Chem.">
        <title>Nanangenines: drimane sesquiterpenoids as the dominant metabolite cohort of a novel Australian fungus, Aspergillus nanangensis.</title>
        <authorList>
            <person name="Lacey H.J."/>
            <person name="Gilchrist C.L.M."/>
            <person name="Crombie A."/>
            <person name="Kalaitzis J.A."/>
            <person name="Vuong D."/>
            <person name="Rutledge P.J."/>
            <person name="Turner P."/>
            <person name="Pitt J.I."/>
            <person name="Lacey E."/>
            <person name="Chooi Y.H."/>
            <person name="Piggott A.M."/>
        </authorList>
    </citation>
    <scope>NUCLEOTIDE SEQUENCE</scope>
    <source>
        <strain evidence="3">MST-FP2251</strain>
    </source>
</reference>